<name>A2FB27_TRIV3</name>
<proteinExistence type="predicted"/>
<dbReference type="InParanoid" id="A2FB27"/>
<dbReference type="InterPro" id="IPR039360">
    <property type="entry name" value="Ras_GTPase"/>
</dbReference>
<evidence type="ECO:0000313" key="4">
    <source>
        <dbReference type="Proteomes" id="UP000001542"/>
    </source>
</evidence>
<gene>
    <name evidence="3" type="ORF">TVAG_059750</name>
</gene>
<keyword evidence="4" id="KW-1185">Reference proteome</keyword>
<dbReference type="PANTHER" id="PTHR10194:SF60">
    <property type="entry name" value="RAS GTPASE-ACTIVATING PROTEIN RASKOL"/>
    <property type="match status" value="1"/>
</dbReference>
<sequence length="2146" mass="244751">MEEDSDNGPVGPVRKIEFNPYRYLQQNFNQTLILLVEITNINRTMIFKYLLHKIEDSINNSCTSNNLMILNLLQLYVFLAIMDNCFSKIDTKEEFIPDDKKMTLIELYIKIDNPVFGNNVKIIKKAYRTMLISVSKRSPTFFDGLTKTLQQSLNSKLSNNDFITNIAPWIDLTNDLQTLGSFLKVLTTSLTLLSPSYYQVICKTITDIVMNVIKLSSDEYKKFCDQNNTIMIAAQVFDMIDEWDMKNVSYKYNAQFCLMLVRPNILLNQVRDFTIPMFKTLYEMKELKSDSDLNMLSVILKGFDTICYIGAQPTLVNFMMKFIDFPANALKQVFAKQRDLDPSLDQELMINFPISLLYCSIEKFNQIYGNLLLNSKNIQYDVKFCSIMPKICKFTAEKPYSFRNELNALVPLTYKVLSSIIKDTNAPKEAIKSMIPGFAENPFFTRLVFLANPDIYSSIMRMMKEGTIKGVDQLNSSMFNLAFVDDVITPSFWQMLTITLDTYVALSRTPKFLSGPEFQRIPQLALCATEYVKAAIKDATMLPPPESWERLLRTLEEFILLSMTRYEPDSKKTVLDIIKNYIQFSELRPANANQFIVSKLKILLDTPLEEMHRKFSEIIRNEKTPPTFENTLPTLLILFYSISLGLSNGKLSLPNVEPAAIPERLRNNAIGIWISTFTLILSITKILTADMKKLIIFFLQNHTGLGVVAGRVISSSIPAALVPDYCSFFTEILKPKINDTPIENIDNPTQEMAMNITRAMNLLMAREDITAEYFKVDTISNLLDYLGQYAQVSCKDDVRLQFAMTSNVIMTDCQKFGVNINPMVRFRISKNMLIWIPIKEGQKINFTYFKQILQSVTIILDGLSFSDTTIPAGDRNQAAANFTHFFTFIKEGINTKVCDVSELLKLLRAIMKENFYIGMNSCIAMGYDEDPTVRTAFLDGLTNFFSADVYQKIVAFNQKETLIDLLMGGDFDLVKLLASKVPTHQSEEFGRQLTAAAAYKGREFEFFQAMVELELTNSTIVYATEEELNRTTLFRGNGTPSKVFSAYIQMVANEWLLGLMTPIIRKVTLLAESGVSFHIDQTRLDPHENINENREQFRQVFSDFVNQFENNIETMPRGLIKAAQILYNSIVNQSQFVAVQAIASFIFLRFICPTLIEPTRAGYTEAIPEQTRTCLVHLSSLLMVAAVRNRVDAKRPHYAYFANTVQAAYKKLRSCYDRIVSLRITEVPHVLAIDPTAVIISLQKLIAPLIPIVDQILQELKEDNPLRESILVFMSKLRETEQMSESLQSQINNNDVHNGQDFNPVLNKILEKTFYKTDFISIKGDEVFYLDMSTFVVQIPLNQIINHILKTLKGYENSRYTIVCDIGNVDLNILPSPKELIKAASQIPDYIVKNISHIYVVRIPPNFAKYFSETVLMNALPPLEMIETIDAFKNEVSQHTLILGYAAYEGLLPHDAIYSCEYNGEKSTVLLTQQAIVVTSKSKYIKGNTRVVIPYRNFKNIKVSDHPNNNKFFILDKDDCVHNFSVATNSSLFDDIQECLKRSKLITTTRNLIYVERPTLRMLLLNVALINLVSDMADFNVRRSALELIEKTINSTEIKSTIDFSKYANSNYVGSVYEIAEEISDDISRNNSQDVHTFFTEFAKTITYLNHNDFCISSTYLVPWMKNCGEAAIENKRTLDSLAQITASIPQADTCQFTQMFWGSITEEKLFKTLLQMTSEFGNSSSISLFITISNNSKRLTSAITKIMEEENGMTIFFQAARTLISLIIAGTFDEECYPDLLHIIHTAIYNKRTEMTTNLLETIYQKYVGKPDFKASDFNDDLAKKEFKQWTTRASKLSHVIYDIADNAKLDKQKLISLFNSDISTESNDNMQFLSSLLLLCLLDNNSEVYKRKAISLVQTGKPQQIMIGFEALSYLNLTDKESIAFIIGGLLNICSSQSEFSINMVIETTNKFIRNFGISKLKTDEYLTNEIIQRISAESNLPFTQGLVHTMIGIDFVFDSENKLIHLLETQGFENDLLKCFTTTNSQEMVDCFKRTQECAFILLWRFCQRPDDKSTIQGLSEIIRMNQDIFSNLNLQIVYDACERASSPDVLKLLIELARSQKSKKPGKKAGNLFTLFLEKSSVQTLNDDAVSHMISTIYKSIS</sequence>
<feature type="domain" description="Ras-GAP" evidence="2">
    <location>
        <begin position="985"/>
        <end position="1187"/>
    </location>
</feature>
<dbReference type="Gene3D" id="3.40.525.10">
    <property type="entry name" value="CRAL-TRIO lipid binding domain"/>
    <property type="match status" value="1"/>
</dbReference>
<dbReference type="GO" id="GO:0005096">
    <property type="term" value="F:GTPase activator activity"/>
    <property type="evidence" value="ECO:0000318"/>
    <property type="project" value="GO_Central"/>
</dbReference>
<dbReference type="eggNOG" id="KOG1826">
    <property type="taxonomic scope" value="Eukaryota"/>
</dbReference>
<evidence type="ECO:0000313" key="3">
    <source>
        <dbReference type="EMBL" id="EAX97910.1"/>
    </source>
</evidence>
<reference evidence="3" key="1">
    <citation type="submission" date="2006-10" db="EMBL/GenBank/DDBJ databases">
        <authorList>
            <person name="Amadeo P."/>
            <person name="Zhao Q."/>
            <person name="Wortman J."/>
            <person name="Fraser-Liggett C."/>
            <person name="Carlton J."/>
        </authorList>
    </citation>
    <scope>NUCLEOTIDE SEQUENCE</scope>
    <source>
        <strain evidence="3">G3</strain>
    </source>
</reference>
<dbReference type="Proteomes" id="UP000001542">
    <property type="component" value="Unassembled WGS sequence"/>
</dbReference>
<dbReference type="VEuPathDB" id="TrichDB:TVAGG3_0710440"/>
<dbReference type="SUPFAM" id="SSF48350">
    <property type="entry name" value="GTPase activation domain, GAP"/>
    <property type="match status" value="1"/>
</dbReference>
<dbReference type="STRING" id="5722.A2FB27"/>
<dbReference type="InterPro" id="IPR036865">
    <property type="entry name" value="CRAL-TRIO_dom_sf"/>
</dbReference>
<dbReference type="VEuPathDB" id="TrichDB:TVAGG3_0710450"/>
<dbReference type="Gene3D" id="1.10.506.10">
    <property type="entry name" value="GTPase Activation - p120gap, domain 1"/>
    <property type="match status" value="1"/>
</dbReference>
<dbReference type="PANTHER" id="PTHR10194">
    <property type="entry name" value="RAS GTPASE-ACTIVATING PROTEINS"/>
    <property type="match status" value="1"/>
</dbReference>
<evidence type="ECO:0000256" key="1">
    <source>
        <dbReference type="ARBA" id="ARBA00022468"/>
    </source>
</evidence>
<dbReference type="CDD" id="cd04519">
    <property type="entry name" value="RasGAP"/>
    <property type="match status" value="1"/>
</dbReference>
<dbReference type="SMART" id="SM00323">
    <property type="entry name" value="RasGAP"/>
    <property type="match status" value="1"/>
</dbReference>
<dbReference type="VEuPathDB" id="TrichDB:TVAG_059750"/>
<organism evidence="3 4">
    <name type="scientific">Trichomonas vaginalis (strain ATCC PRA-98 / G3)</name>
    <dbReference type="NCBI Taxonomy" id="412133"/>
    <lineage>
        <taxon>Eukaryota</taxon>
        <taxon>Metamonada</taxon>
        <taxon>Parabasalia</taxon>
        <taxon>Trichomonadida</taxon>
        <taxon>Trichomonadidae</taxon>
        <taxon>Trichomonas</taxon>
    </lineage>
</organism>
<dbReference type="InterPro" id="IPR001936">
    <property type="entry name" value="RasGAP_dom"/>
</dbReference>
<dbReference type="PROSITE" id="PS50018">
    <property type="entry name" value="RAS_GTPASE_ACTIV_2"/>
    <property type="match status" value="1"/>
</dbReference>
<dbReference type="EMBL" id="DS113696">
    <property type="protein sequence ID" value="EAX97910.1"/>
    <property type="molecule type" value="Genomic_DNA"/>
</dbReference>
<dbReference type="KEGG" id="tva:4755699"/>
<evidence type="ECO:0000259" key="2">
    <source>
        <dbReference type="PROSITE" id="PS50018"/>
    </source>
</evidence>
<dbReference type="Pfam" id="PF00616">
    <property type="entry name" value="RasGAP"/>
    <property type="match status" value="1"/>
</dbReference>
<accession>A2FB27</accession>
<dbReference type="InterPro" id="IPR008936">
    <property type="entry name" value="Rho_GTPase_activation_prot"/>
</dbReference>
<dbReference type="OrthoDB" id="28245at2759"/>
<reference evidence="3" key="2">
    <citation type="journal article" date="2007" name="Science">
        <title>Draft genome sequence of the sexually transmitted pathogen Trichomonas vaginalis.</title>
        <authorList>
            <person name="Carlton J.M."/>
            <person name="Hirt R.P."/>
            <person name="Silva J.C."/>
            <person name="Delcher A.L."/>
            <person name="Schatz M."/>
            <person name="Zhao Q."/>
            <person name="Wortman J.R."/>
            <person name="Bidwell S.L."/>
            <person name="Alsmark U.C.M."/>
            <person name="Besteiro S."/>
            <person name="Sicheritz-Ponten T."/>
            <person name="Noel C.J."/>
            <person name="Dacks J.B."/>
            <person name="Foster P.G."/>
            <person name="Simillion C."/>
            <person name="Van de Peer Y."/>
            <person name="Miranda-Saavedra D."/>
            <person name="Barton G.J."/>
            <person name="Westrop G.D."/>
            <person name="Mueller S."/>
            <person name="Dessi D."/>
            <person name="Fiori P.L."/>
            <person name="Ren Q."/>
            <person name="Paulsen I."/>
            <person name="Zhang H."/>
            <person name="Bastida-Corcuera F.D."/>
            <person name="Simoes-Barbosa A."/>
            <person name="Brown M.T."/>
            <person name="Hayes R.D."/>
            <person name="Mukherjee M."/>
            <person name="Okumura C.Y."/>
            <person name="Schneider R."/>
            <person name="Smith A.J."/>
            <person name="Vanacova S."/>
            <person name="Villalvazo M."/>
            <person name="Haas B.J."/>
            <person name="Pertea M."/>
            <person name="Feldblyum T.V."/>
            <person name="Utterback T.R."/>
            <person name="Shu C.L."/>
            <person name="Osoegawa K."/>
            <person name="de Jong P.J."/>
            <person name="Hrdy I."/>
            <person name="Horvathova L."/>
            <person name="Zubacova Z."/>
            <person name="Dolezal P."/>
            <person name="Malik S.B."/>
            <person name="Logsdon J.M. Jr."/>
            <person name="Henze K."/>
            <person name="Gupta A."/>
            <person name="Wang C.C."/>
            <person name="Dunne R.L."/>
            <person name="Upcroft J.A."/>
            <person name="Upcroft P."/>
            <person name="White O."/>
            <person name="Salzberg S.L."/>
            <person name="Tang P."/>
            <person name="Chiu C.-H."/>
            <person name="Lee Y.-S."/>
            <person name="Embley T.M."/>
            <person name="Coombs G.H."/>
            <person name="Mottram J.C."/>
            <person name="Tachezy J."/>
            <person name="Fraser-Liggett C.M."/>
            <person name="Johnson P.J."/>
        </authorList>
    </citation>
    <scope>NUCLEOTIDE SEQUENCE [LARGE SCALE GENOMIC DNA]</scope>
    <source>
        <strain evidence="3">G3</strain>
    </source>
</reference>
<keyword evidence="1" id="KW-0343">GTPase activation</keyword>
<protein>
    <submittedName>
        <fullName evidence="3">GTPase-activator protein, putative</fullName>
    </submittedName>
</protein>
<dbReference type="GO" id="GO:1902531">
    <property type="term" value="P:regulation of intracellular signal transduction"/>
    <property type="evidence" value="ECO:0000318"/>
    <property type="project" value="GO_Central"/>
</dbReference>